<dbReference type="Gene3D" id="3.20.20.70">
    <property type="entry name" value="Aldolase class I"/>
    <property type="match status" value="1"/>
</dbReference>
<dbReference type="AlphaFoldDB" id="A0A7Y0E384"/>
<name>A0A7Y0E384_9PROT</name>
<dbReference type="SUPFAM" id="SSF51569">
    <property type="entry name" value="Aldolase"/>
    <property type="match status" value="1"/>
</dbReference>
<dbReference type="SMART" id="SM00858">
    <property type="entry name" value="SAF"/>
    <property type="match status" value="1"/>
</dbReference>
<dbReference type="InterPro" id="IPR013785">
    <property type="entry name" value="Aldolase_TIM"/>
</dbReference>
<protein>
    <recommendedName>
        <fullName evidence="1">SAF domain-containing protein</fullName>
    </recommendedName>
</protein>
<dbReference type="Pfam" id="PF03102">
    <property type="entry name" value="NeuB"/>
    <property type="match status" value="1"/>
</dbReference>
<accession>A0A7Y0E384</accession>
<proteinExistence type="predicted"/>
<keyword evidence="3" id="KW-1185">Reference proteome</keyword>
<gene>
    <name evidence="2" type="ORF">HH303_17740</name>
</gene>
<dbReference type="InterPro" id="IPR013974">
    <property type="entry name" value="SAF"/>
</dbReference>
<sequence>MKLFGVDTDRRPLLIAEIGVNHEGSLDKAVELVELAAKAGADAVKFQSYTPDRFIAAADAERLERVSRFGLDEDAHHTLKRAAETRGVAFFSSAISEDWVPFLAAECEAIKIASGDIDFEPVIRQSAATGKAVILSTGTATLAEVKLAVGWAIEEMGTDGAKNRLAVLHCVSAYPTPLEQANLLAIPTLATTFPDITIGYSNHVMGPEASIAAVALGARIVEVHFTDQKHGRTFRDHSLSCDPQDLAYLAETLPKVWLARGTGEKRPQPCEDGVGPAIRKGLTAAVDMPAGHVLQEGDMIYTRPATELPSAEYRTVIGKKLAGPIAKGHSLKRADLE</sequence>
<dbReference type="CDD" id="cd11615">
    <property type="entry name" value="SAF_NeuB_like"/>
    <property type="match status" value="1"/>
</dbReference>
<dbReference type="GO" id="GO:0047444">
    <property type="term" value="F:N-acylneuraminate-9-phosphate synthase activity"/>
    <property type="evidence" value="ECO:0007669"/>
    <property type="project" value="TreeGrafter"/>
</dbReference>
<dbReference type="InterPro" id="IPR013132">
    <property type="entry name" value="PseI/NeuA/B-like_N"/>
</dbReference>
<evidence type="ECO:0000313" key="2">
    <source>
        <dbReference type="EMBL" id="NMM46338.1"/>
    </source>
</evidence>
<dbReference type="InterPro" id="IPR051690">
    <property type="entry name" value="PseI-like"/>
</dbReference>
<dbReference type="EMBL" id="JABBNT010000005">
    <property type="protein sequence ID" value="NMM46338.1"/>
    <property type="molecule type" value="Genomic_DNA"/>
</dbReference>
<organism evidence="2 3">
    <name type="scientific">Pacificispira spongiicola</name>
    <dbReference type="NCBI Taxonomy" id="2729598"/>
    <lineage>
        <taxon>Bacteria</taxon>
        <taxon>Pseudomonadati</taxon>
        <taxon>Pseudomonadota</taxon>
        <taxon>Alphaproteobacteria</taxon>
        <taxon>Rhodospirillales</taxon>
        <taxon>Rhodospirillaceae</taxon>
        <taxon>Pacificispira</taxon>
    </lineage>
</organism>
<dbReference type="Pfam" id="PF08666">
    <property type="entry name" value="SAF"/>
    <property type="match status" value="1"/>
</dbReference>
<dbReference type="SUPFAM" id="SSF51269">
    <property type="entry name" value="AFP III-like domain"/>
    <property type="match status" value="1"/>
</dbReference>
<evidence type="ECO:0000259" key="1">
    <source>
        <dbReference type="SMART" id="SM00858"/>
    </source>
</evidence>
<evidence type="ECO:0000313" key="3">
    <source>
        <dbReference type="Proteomes" id="UP000539372"/>
    </source>
</evidence>
<dbReference type="GO" id="GO:0016051">
    <property type="term" value="P:carbohydrate biosynthetic process"/>
    <property type="evidence" value="ECO:0007669"/>
    <property type="project" value="InterPro"/>
</dbReference>
<dbReference type="Gene3D" id="3.90.1210.10">
    <property type="entry name" value="Antifreeze-like/N-acetylneuraminic acid synthase C-terminal domain"/>
    <property type="match status" value="1"/>
</dbReference>
<reference evidence="2 3" key="1">
    <citation type="submission" date="2020-04" db="EMBL/GenBank/DDBJ databases">
        <title>Rhodospirillaceae bacterium KN72 isolated from deep sea.</title>
        <authorList>
            <person name="Zhang D.-C."/>
        </authorList>
    </citation>
    <scope>NUCLEOTIDE SEQUENCE [LARGE SCALE GENOMIC DNA]</scope>
    <source>
        <strain evidence="2 3">KN72</strain>
    </source>
</reference>
<feature type="domain" description="SAF" evidence="1">
    <location>
        <begin position="279"/>
        <end position="337"/>
    </location>
</feature>
<dbReference type="InterPro" id="IPR036732">
    <property type="entry name" value="AFP_Neu5c_C_sf"/>
</dbReference>
<dbReference type="PANTHER" id="PTHR42966">
    <property type="entry name" value="N-ACETYLNEURAMINATE SYNTHASE"/>
    <property type="match status" value="1"/>
</dbReference>
<dbReference type="InterPro" id="IPR057736">
    <property type="entry name" value="SAF_PseI/NeuA/NeuB"/>
</dbReference>
<comment type="caution">
    <text evidence="2">The sequence shown here is derived from an EMBL/GenBank/DDBJ whole genome shotgun (WGS) entry which is preliminary data.</text>
</comment>
<dbReference type="RefSeq" id="WP_169626699.1">
    <property type="nucleotide sequence ID" value="NZ_JABBNT010000005.1"/>
</dbReference>
<dbReference type="Proteomes" id="UP000539372">
    <property type="component" value="Unassembled WGS sequence"/>
</dbReference>
<dbReference type="PANTHER" id="PTHR42966:SF1">
    <property type="entry name" value="SIALIC ACID SYNTHASE"/>
    <property type="match status" value="1"/>
</dbReference>